<protein>
    <submittedName>
        <fullName evidence="2">SusE outer membrane protein</fullName>
    </submittedName>
</protein>
<organism evidence="2 3">
    <name type="scientific">Parabacteroides chartae</name>
    <dbReference type="NCBI Taxonomy" id="1037355"/>
    <lineage>
        <taxon>Bacteria</taxon>
        <taxon>Pseudomonadati</taxon>
        <taxon>Bacteroidota</taxon>
        <taxon>Bacteroidia</taxon>
        <taxon>Bacteroidales</taxon>
        <taxon>Tannerellaceae</taxon>
        <taxon>Parabacteroides</taxon>
    </lineage>
</organism>
<evidence type="ECO:0000313" key="3">
    <source>
        <dbReference type="Proteomes" id="UP000190852"/>
    </source>
</evidence>
<dbReference type="Proteomes" id="UP000190852">
    <property type="component" value="Unassembled WGS sequence"/>
</dbReference>
<reference evidence="3" key="1">
    <citation type="submission" date="2017-02" db="EMBL/GenBank/DDBJ databases">
        <authorList>
            <person name="Varghese N."/>
            <person name="Submissions S."/>
        </authorList>
    </citation>
    <scope>NUCLEOTIDE SEQUENCE [LARGE SCALE GENOMIC DNA]</scope>
    <source>
        <strain evidence="3">DSM 24967</strain>
    </source>
</reference>
<keyword evidence="3" id="KW-1185">Reference proteome</keyword>
<proteinExistence type="predicted"/>
<sequence>MKLHKSKAVNFQKDKIMKTLVVKSTIFLSFLFALMSCVNDDTLEHLKVTTVKTLYAPDNNKAVKLESSASANILFEWEQAKAEDGGLVMYEVAFDVEGGDFSKPIYKLTSDNNGTYNYATVTHKTLNKIGALAGLNSSETGNIIWTVFSSKGVNEVKAEEVRTMTITRLAGFAEVPTDVYVTGEGSEGGADVSKAIKFKAVANGEFEIYTKLTAGKKYHFADGTNAAAKTYFADGEVLKENGESTVAKTGVYRINLDFTTGAVVYTEISKMELFFAPTNTYLFELPYVGQGVWKAASQPITFKQEGWGRDERYKFRMTVKEGTEFEWFGSVNGDNSRPNNSTPESFWYMVPVSGDQWNNCFKFAGEIDNSLSDVSVVFQADNSYTHIIKKVGDQ</sequence>
<feature type="domain" description="SusE outer membrane protein" evidence="1">
    <location>
        <begin position="40"/>
        <end position="147"/>
    </location>
</feature>
<dbReference type="AlphaFoldDB" id="A0A1T5BHE8"/>
<dbReference type="Gene3D" id="2.60.40.3620">
    <property type="match status" value="1"/>
</dbReference>
<dbReference type="EMBL" id="FUYQ01000007">
    <property type="protein sequence ID" value="SKB46430.1"/>
    <property type="molecule type" value="Genomic_DNA"/>
</dbReference>
<name>A0A1T5BHE8_9BACT</name>
<evidence type="ECO:0000313" key="2">
    <source>
        <dbReference type="EMBL" id="SKB46430.1"/>
    </source>
</evidence>
<evidence type="ECO:0000259" key="1">
    <source>
        <dbReference type="Pfam" id="PF14292"/>
    </source>
</evidence>
<dbReference type="InterPro" id="IPR025970">
    <property type="entry name" value="SusE"/>
</dbReference>
<gene>
    <name evidence="2" type="ORF">SAMN05660349_01282</name>
</gene>
<accession>A0A1T5BHE8</accession>
<dbReference type="Pfam" id="PF14292">
    <property type="entry name" value="SusE"/>
    <property type="match status" value="1"/>
</dbReference>